<dbReference type="HOGENOM" id="CLU_1133179_0_0_9"/>
<protein>
    <submittedName>
        <fullName evidence="1">Uncharacterized protein</fullName>
    </submittedName>
</protein>
<sequence>MPTNGALRIQATSHNTNKYSSEWISPNGKKIYRIHIKGKSERNYDYGYVYGWNGSSWVQLVKRCSPSSNAEYDEWVDVSSYNVTKLKTRLTTDRSVLYSPTYVDVVEVDTNHPSSLSVSSNRALRVQVRSHRADKYSGAWAAPGAGKILCIHMKGKSERNYDYGYLYGWNGSSWVQLAKECSPSFNAEYDKWIDVSKYNVTKLKTRLTTDGSVLYSPTYVDVPEIVVDRPINGSPFDSSTWWIWG</sequence>
<accession>K4LF61</accession>
<dbReference type="EMBL" id="CP003732">
    <property type="protein sequence ID" value="AFV11671.1"/>
    <property type="molecule type" value="Genomic_DNA"/>
</dbReference>
<name>K4LF61_THEPS</name>
<reference evidence="1 2" key="1">
    <citation type="journal article" date="2012" name="BMC Genomics">
        <title>Genome-guided analysis of physiological and morphological traits of the fermentative acetate oxidizer Thermacetogenium phaeum.</title>
        <authorList>
            <person name="Oehler D."/>
            <person name="Poehlein A."/>
            <person name="Leimbach A."/>
            <person name="Muller N."/>
            <person name="Daniel R."/>
            <person name="Gottschalk G."/>
            <person name="Schink B."/>
        </authorList>
    </citation>
    <scope>NUCLEOTIDE SEQUENCE [LARGE SCALE GENOMIC DNA]</scope>
    <source>
        <strain evidence="2">ATCC BAA-254 / DSM 26808 / PB</strain>
    </source>
</reference>
<evidence type="ECO:0000313" key="1">
    <source>
        <dbReference type="EMBL" id="AFV11671.1"/>
    </source>
</evidence>
<dbReference type="Proteomes" id="UP000000467">
    <property type="component" value="Chromosome"/>
</dbReference>
<dbReference type="KEGG" id="tpz:Tph_c14620"/>
<evidence type="ECO:0000313" key="2">
    <source>
        <dbReference type="Proteomes" id="UP000000467"/>
    </source>
</evidence>
<gene>
    <name evidence="1" type="ordered locus">Tph_c14620</name>
</gene>
<dbReference type="AlphaFoldDB" id="K4LF61"/>
<keyword evidence="2" id="KW-1185">Reference proteome</keyword>
<dbReference type="STRING" id="1089553.Tph_c14620"/>
<organism evidence="1 2">
    <name type="scientific">Thermacetogenium phaeum (strain ATCC BAA-254 / DSM 26808 / PB)</name>
    <dbReference type="NCBI Taxonomy" id="1089553"/>
    <lineage>
        <taxon>Bacteria</taxon>
        <taxon>Bacillati</taxon>
        <taxon>Bacillota</taxon>
        <taxon>Clostridia</taxon>
        <taxon>Thermoanaerobacterales</taxon>
        <taxon>Thermoanaerobacteraceae</taxon>
        <taxon>Thermacetogenium</taxon>
    </lineage>
</organism>
<proteinExistence type="predicted"/>